<name>X1RCW3_9ZZZZ</name>
<sequence>KYKKDYSYPAQETALSNMEKYQRLKISRATLNRWMRVINDSKYLIRRRRIKRDPRYGLMFKSTLYKITIKGYRLLQAFGVDVSKEIAAYERWLEEINPDRKEKRLKKERAAAKYNPKTPELVKKILNGFGKTFSLVF</sequence>
<dbReference type="EMBL" id="BARV01036388">
    <property type="protein sequence ID" value="GAI53429.1"/>
    <property type="molecule type" value="Genomic_DNA"/>
</dbReference>
<feature type="non-terminal residue" evidence="1">
    <location>
        <position position="1"/>
    </location>
</feature>
<proteinExistence type="predicted"/>
<dbReference type="AlphaFoldDB" id="X1RCW3"/>
<gene>
    <name evidence="1" type="ORF">S06H3_56556</name>
</gene>
<reference evidence="1" key="1">
    <citation type="journal article" date="2014" name="Front. Microbiol.">
        <title>High frequency of phylogenetically diverse reductive dehalogenase-homologous genes in deep subseafloor sedimentary metagenomes.</title>
        <authorList>
            <person name="Kawai M."/>
            <person name="Futagami T."/>
            <person name="Toyoda A."/>
            <person name="Takaki Y."/>
            <person name="Nishi S."/>
            <person name="Hori S."/>
            <person name="Arai W."/>
            <person name="Tsubouchi T."/>
            <person name="Morono Y."/>
            <person name="Uchiyama I."/>
            <person name="Ito T."/>
            <person name="Fujiyama A."/>
            <person name="Inagaki F."/>
            <person name="Takami H."/>
        </authorList>
    </citation>
    <scope>NUCLEOTIDE SEQUENCE</scope>
    <source>
        <strain evidence="1">Expedition CK06-06</strain>
    </source>
</reference>
<evidence type="ECO:0000313" key="1">
    <source>
        <dbReference type="EMBL" id="GAI53429.1"/>
    </source>
</evidence>
<protein>
    <submittedName>
        <fullName evidence="1">Uncharacterized protein</fullName>
    </submittedName>
</protein>
<accession>X1RCW3</accession>
<organism evidence="1">
    <name type="scientific">marine sediment metagenome</name>
    <dbReference type="NCBI Taxonomy" id="412755"/>
    <lineage>
        <taxon>unclassified sequences</taxon>
        <taxon>metagenomes</taxon>
        <taxon>ecological metagenomes</taxon>
    </lineage>
</organism>
<comment type="caution">
    <text evidence="1">The sequence shown here is derived from an EMBL/GenBank/DDBJ whole genome shotgun (WGS) entry which is preliminary data.</text>
</comment>